<dbReference type="GO" id="GO:0016020">
    <property type="term" value="C:membrane"/>
    <property type="evidence" value="ECO:0007669"/>
    <property type="project" value="TreeGrafter"/>
</dbReference>
<name>A0A7C4ARC4_9BACT</name>
<keyword evidence="2" id="KW-0276">Fatty acid metabolism</keyword>
<keyword evidence="1 5" id="KW-0436">Ligase</keyword>
<dbReference type="Pfam" id="PF00501">
    <property type="entry name" value="AMP-binding"/>
    <property type="match status" value="1"/>
</dbReference>
<dbReference type="InterPro" id="IPR020845">
    <property type="entry name" value="AMP-binding_CS"/>
</dbReference>
<evidence type="ECO:0000313" key="5">
    <source>
        <dbReference type="EMBL" id="HGH60487.1"/>
    </source>
</evidence>
<sequence length="641" mass="72635">MAETLPHLLKEKAELYGNAKVALREKEFGIWQPVTWQQYFENVRRLALGLVTLGYNPGDKMAILGDNRPEWLYSELAIQSLGGAAVGIFPDSHLDQVKYIIDHSDAAFLMVEDQEQADKFLEIKDQCQKVRHVIVDDMKGMRRYSDPILVPMSRVMQAGEQLHEQKPHLFDEYLGAVTQNTVALIAYTSGTTGLPKGAMLTHRNMVKMAVNYDSIDPAFPTDNHVSFLPLPWIGEQMTAVSWNLYKAFTVNFPEKVETVPENIREVGPNILFAPPRFWEKICSDIQVKIQDAVWIKRFFYRLFMPVGYKMAQLRLSGKSPGPIMYVLDKIGYLCLFRSLKNYFGLRRLRNVYTGGAALGEEIFHLFLALGVNIKQLYGQTETAGIAVAHRNGDIKLNTVGVPIPEVEIKISDSGEILTRGPTVFLGYYKNEEATRKTLVNGWLHSGDQGLLDEDNHLIMIDRMKDVIKLSDGTKFSPQLIENKLKFSMYISEAVVLGKDRPFVTAMINMDMANVGKWAENRKITYTTYTDLSQKDAVYELIAGEIARTNKSLPKAAQVRRFVMLHKELDADDDEMTRTRKVRRSVVEERYAALAAALYGDQEVLTVSSDIKYRDGKAFKMQTTVRIMEVPESASSDRGRVS</sequence>
<dbReference type="PANTHER" id="PTHR43272">
    <property type="entry name" value="LONG-CHAIN-FATTY-ACID--COA LIGASE"/>
    <property type="match status" value="1"/>
</dbReference>
<gene>
    <name evidence="5" type="ORF">ENV54_04220</name>
</gene>
<dbReference type="PANTHER" id="PTHR43272:SF32">
    <property type="entry name" value="AMP-DEPENDENT SYNTHETASE_LIGASE DOMAIN-CONTAINING PROTEIN"/>
    <property type="match status" value="1"/>
</dbReference>
<evidence type="ECO:0000259" key="4">
    <source>
        <dbReference type="Pfam" id="PF00501"/>
    </source>
</evidence>
<organism evidence="5">
    <name type="scientific">Desulfomonile tiedjei</name>
    <dbReference type="NCBI Taxonomy" id="2358"/>
    <lineage>
        <taxon>Bacteria</taxon>
        <taxon>Pseudomonadati</taxon>
        <taxon>Thermodesulfobacteriota</taxon>
        <taxon>Desulfomonilia</taxon>
        <taxon>Desulfomonilales</taxon>
        <taxon>Desulfomonilaceae</taxon>
        <taxon>Desulfomonile</taxon>
    </lineage>
</organism>
<dbReference type="InterPro" id="IPR042099">
    <property type="entry name" value="ANL_N_sf"/>
</dbReference>
<comment type="caution">
    <text evidence="5">The sequence shown here is derived from an EMBL/GenBank/DDBJ whole genome shotgun (WGS) entry which is preliminary data.</text>
</comment>
<dbReference type="Gene3D" id="3.40.50.12780">
    <property type="entry name" value="N-terminal domain of ligase-like"/>
    <property type="match status" value="1"/>
</dbReference>
<dbReference type="EMBL" id="DTGT01000132">
    <property type="protein sequence ID" value="HGH60487.1"/>
    <property type="molecule type" value="Genomic_DNA"/>
</dbReference>
<dbReference type="SUPFAM" id="SSF56801">
    <property type="entry name" value="Acetyl-CoA synthetase-like"/>
    <property type="match status" value="1"/>
</dbReference>
<accession>A0A7C4ARC4</accession>
<keyword evidence="3" id="KW-0443">Lipid metabolism</keyword>
<dbReference type="AlphaFoldDB" id="A0A7C4ARC4"/>
<evidence type="ECO:0000256" key="1">
    <source>
        <dbReference type="ARBA" id="ARBA00022598"/>
    </source>
</evidence>
<dbReference type="InterPro" id="IPR000873">
    <property type="entry name" value="AMP-dep_synth/lig_dom"/>
</dbReference>
<proteinExistence type="predicted"/>
<dbReference type="Pfam" id="PF23562">
    <property type="entry name" value="AMP-binding_C_3"/>
    <property type="match status" value="1"/>
</dbReference>
<feature type="domain" description="AMP-dependent synthetase/ligase" evidence="4">
    <location>
        <begin position="11"/>
        <end position="428"/>
    </location>
</feature>
<dbReference type="PROSITE" id="PS00455">
    <property type="entry name" value="AMP_BINDING"/>
    <property type="match status" value="1"/>
</dbReference>
<dbReference type="GO" id="GO:0004467">
    <property type="term" value="F:long-chain fatty acid-CoA ligase activity"/>
    <property type="evidence" value="ECO:0007669"/>
    <property type="project" value="TreeGrafter"/>
</dbReference>
<evidence type="ECO:0000256" key="2">
    <source>
        <dbReference type="ARBA" id="ARBA00022832"/>
    </source>
</evidence>
<reference evidence="5" key="1">
    <citation type="journal article" date="2020" name="mSystems">
        <title>Genome- and Community-Level Interaction Insights into Carbon Utilization and Element Cycling Functions of Hydrothermarchaeota in Hydrothermal Sediment.</title>
        <authorList>
            <person name="Zhou Z."/>
            <person name="Liu Y."/>
            <person name="Xu W."/>
            <person name="Pan J."/>
            <person name="Luo Z.H."/>
            <person name="Li M."/>
        </authorList>
    </citation>
    <scope>NUCLEOTIDE SEQUENCE [LARGE SCALE GENOMIC DNA]</scope>
    <source>
        <strain evidence="5">SpSt-769</strain>
    </source>
</reference>
<protein>
    <submittedName>
        <fullName evidence="5">Long-chain fatty acid--CoA ligase</fullName>
    </submittedName>
</protein>
<evidence type="ECO:0000256" key="3">
    <source>
        <dbReference type="ARBA" id="ARBA00023098"/>
    </source>
</evidence>